<organism evidence="11 12">
    <name type="scientific">Dicentrarchus labrax</name>
    <name type="common">European seabass</name>
    <name type="synonym">Morone labrax</name>
    <dbReference type="NCBI Taxonomy" id="13489"/>
    <lineage>
        <taxon>Eukaryota</taxon>
        <taxon>Metazoa</taxon>
        <taxon>Chordata</taxon>
        <taxon>Craniata</taxon>
        <taxon>Vertebrata</taxon>
        <taxon>Euteleostomi</taxon>
        <taxon>Actinopterygii</taxon>
        <taxon>Neopterygii</taxon>
        <taxon>Teleostei</taxon>
        <taxon>Neoteleostei</taxon>
        <taxon>Acanthomorphata</taxon>
        <taxon>Eupercaria</taxon>
        <taxon>Moronidae</taxon>
        <taxon>Dicentrarchus</taxon>
    </lineage>
</organism>
<feature type="compositionally biased region" description="Acidic residues" evidence="7">
    <location>
        <begin position="329"/>
        <end position="339"/>
    </location>
</feature>
<dbReference type="GO" id="GO:0003697">
    <property type="term" value="F:single-stranded DNA binding"/>
    <property type="evidence" value="ECO:0007669"/>
    <property type="project" value="TreeGrafter"/>
</dbReference>
<proteinExistence type="inferred from homology"/>
<dbReference type="PANTHER" id="PTHR12135:SF0">
    <property type="entry name" value="DNA REPAIR PROTEIN COMPLEMENTING XP-C CELLS"/>
    <property type="match status" value="1"/>
</dbReference>
<dbReference type="InterPro" id="IPR004583">
    <property type="entry name" value="DNA_repair_Rad4"/>
</dbReference>
<dbReference type="InterPro" id="IPR018326">
    <property type="entry name" value="Rad4_beta-hairpin_dom1"/>
</dbReference>
<feature type="compositionally biased region" description="Basic residues" evidence="7">
    <location>
        <begin position="724"/>
        <end position="734"/>
    </location>
</feature>
<dbReference type="Ensembl" id="ENSDLAT00005008053.2">
    <property type="protein sequence ID" value="ENSDLAP00005007400.2"/>
    <property type="gene ID" value="ENSDLAG00005003578.2"/>
</dbReference>
<accession>A0A8C4DVE0</accession>
<dbReference type="GO" id="GO:0006298">
    <property type="term" value="P:mismatch repair"/>
    <property type="evidence" value="ECO:0007669"/>
    <property type="project" value="TreeGrafter"/>
</dbReference>
<dbReference type="GO" id="GO:0000111">
    <property type="term" value="C:nucleotide-excision repair factor 2 complex"/>
    <property type="evidence" value="ECO:0007669"/>
    <property type="project" value="TreeGrafter"/>
</dbReference>
<feature type="compositionally biased region" description="Low complexity" evidence="7">
    <location>
        <begin position="183"/>
        <end position="197"/>
    </location>
</feature>
<evidence type="ECO:0000313" key="12">
    <source>
        <dbReference type="Proteomes" id="UP000694389"/>
    </source>
</evidence>
<feature type="compositionally biased region" description="Polar residues" evidence="7">
    <location>
        <begin position="700"/>
        <end position="712"/>
    </location>
</feature>
<evidence type="ECO:0000259" key="10">
    <source>
        <dbReference type="SMART" id="SM01032"/>
    </source>
</evidence>
<evidence type="ECO:0000256" key="2">
    <source>
        <dbReference type="ARBA" id="ARBA00009525"/>
    </source>
</evidence>
<dbReference type="InterPro" id="IPR018325">
    <property type="entry name" value="Rad4/PNGase_transGLS-fold"/>
</dbReference>
<evidence type="ECO:0000256" key="3">
    <source>
        <dbReference type="ARBA" id="ARBA00022763"/>
    </source>
</evidence>
<dbReference type="GO" id="GO:0005737">
    <property type="term" value="C:cytoplasm"/>
    <property type="evidence" value="ECO:0007669"/>
    <property type="project" value="TreeGrafter"/>
</dbReference>
<comment type="similarity">
    <text evidence="2">Belongs to the XPC family.</text>
</comment>
<dbReference type="InterPro" id="IPR018328">
    <property type="entry name" value="Rad4_beta-hairpin_dom3"/>
</dbReference>
<evidence type="ECO:0000256" key="7">
    <source>
        <dbReference type="SAM" id="MobiDB-lite"/>
    </source>
</evidence>
<feature type="compositionally biased region" description="Basic and acidic residues" evidence="7">
    <location>
        <begin position="735"/>
        <end position="747"/>
    </location>
</feature>
<dbReference type="SUPFAM" id="SSF54001">
    <property type="entry name" value="Cysteine proteinases"/>
    <property type="match status" value="1"/>
</dbReference>
<reference evidence="11" key="1">
    <citation type="submission" date="2025-08" db="UniProtKB">
        <authorList>
            <consortium name="Ensembl"/>
        </authorList>
    </citation>
    <scope>IDENTIFICATION</scope>
</reference>
<evidence type="ECO:0000259" key="8">
    <source>
        <dbReference type="SMART" id="SM01030"/>
    </source>
</evidence>
<keyword evidence="5" id="KW-0234">DNA repair</keyword>
<dbReference type="InterPro" id="IPR042488">
    <property type="entry name" value="Rad4_BHD3_sf"/>
</dbReference>
<dbReference type="FunFam" id="2.20.20.110:FF:000001">
    <property type="entry name" value="DNA repair protein complementing XP-C cells"/>
    <property type="match status" value="1"/>
</dbReference>
<feature type="compositionally biased region" description="Acidic residues" evidence="7">
    <location>
        <begin position="291"/>
        <end position="308"/>
    </location>
</feature>
<feature type="domain" description="Rad4 beta-hairpin" evidence="9">
    <location>
        <begin position="513"/>
        <end position="572"/>
    </location>
</feature>
<dbReference type="FunFam" id="3.90.260.10:FF:000017">
    <property type="entry name" value="Xeroderma pigmentosum, complementation group C"/>
    <property type="match status" value="1"/>
</dbReference>
<dbReference type="PANTHER" id="PTHR12135">
    <property type="entry name" value="DNA REPAIR PROTEIN XP-C / RAD4"/>
    <property type="match status" value="1"/>
</dbReference>
<dbReference type="CDD" id="cd21393">
    <property type="entry name" value="sm_acid_XPC-like"/>
    <property type="match status" value="1"/>
</dbReference>
<dbReference type="NCBIfam" id="TIGR00605">
    <property type="entry name" value="rad4"/>
    <property type="match status" value="1"/>
</dbReference>
<protein>
    <submittedName>
        <fullName evidence="11">Xeroderma pigmentosum, complementation group C</fullName>
    </submittedName>
</protein>
<keyword evidence="4" id="KW-0238">DNA-binding</keyword>
<dbReference type="SMART" id="SM01032">
    <property type="entry name" value="BHD_3"/>
    <property type="match status" value="1"/>
</dbReference>
<dbReference type="Gene3D" id="3.30.70.2460">
    <property type="entry name" value="Rad4, beta-hairpin domain BHD3"/>
    <property type="match status" value="1"/>
</dbReference>
<dbReference type="GO" id="GO:0006289">
    <property type="term" value="P:nucleotide-excision repair"/>
    <property type="evidence" value="ECO:0007669"/>
    <property type="project" value="InterPro"/>
</dbReference>
<name>A0A8C4DVE0_DICLA</name>
<dbReference type="InterPro" id="IPR038765">
    <property type="entry name" value="Papain-like_cys_pep_sf"/>
</dbReference>
<feature type="region of interest" description="Disordered" evidence="7">
    <location>
        <begin position="181"/>
        <end position="353"/>
    </location>
</feature>
<comment type="subcellular location">
    <subcellularLocation>
        <location evidence="1">Nucleus</location>
    </subcellularLocation>
</comment>
<keyword evidence="6" id="KW-0539">Nucleus</keyword>
<dbReference type="Pfam" id="PF10404">
    <property type="entry name" value="BHD_2"/>
    <property type="match status" value="1"/>
</dbReference>
<evidence type="ECO:0000313" key="11">
    <source>
        <dbReference type="Ensembl" id="ENSDLAP00005007400.2"/>
    </source>
</evidence>
<dbReference type="AlphaFoldDB" id="A0A8C4DVE0"/>
<dbReference type="Pfam" id="PF03835">
    <property type="entry name" value="Rad4"/>
    <property type="match status" value="1"/>
</dbReference>
<dbReference type="GeneTree" id="ENSGT00390000005194"/>
<dbReference type="GO" id="GO:0003684">
    <property type="term" value="F:damaged DNA binding"/>
    <property type="evidence" value="ECO:0007669"/>
    <property type="project" value="InterPro"/>
</dbReference>
<dbReference type="InterPro" id="IPR018026">
    <property type="entry name" value="DNA_repair_Rad4-like"/>
</dbReference>
<sequence>ELMEPLGPVEPPEPVLPSQPVEIEIETPEVRKKQKRQAEFETYLRRMMNRYKKDQLIDTHKVHLMCLIASGMFRNRLCSEPDLLAITLSLLPTHFGMVSKERIDQNYLSGLLKWFRATFTLNSSLPCEERPDPQALLERRLASLSVRNHQEMTHLFLLVLRSLQLFCRLVLSLQPIPLKLPSAKGKGAKTAAGAPGKSNKGQGTSKTSSPEPKVSPGTKRPAGGGKTRGDRGGKKAKRKEIKEEDEEEEEKIITSGGQRPKNSKRRSIASKVSYKEESNSEGENEEKGLSDEEEFQATSEEEDSADSESEAKSTKKKTGTGKSKAKWEEEGEDEEDEEGTTSNGTKRRSGKKKEGLGADEWLEVYLEKTSTWICVDVEHGVGMPQLCSQNATAPVTYVVSVDGDGFLKDLGRKYDPTWMTSSRKRRVDEEWWEETLEPFLGPEDERDKKEEKELQNKLLNKPLPISVGEYKNHPLYALKRHLLKYEAIYPSTATVLGYCRGEPVYSRDCVHTLHSKDTWLKEARTVRLGEEPYKMVKGFSNRSRKARMMAEQKDDNDLPLFGEWQTEEYQPPIAVDGKVPRNDYGNVYLFKPCMLPVGCVHVRLPNLNRVARKLDIDAAPAVTGSFFYCLDIFDNKAGSVKKEKRATANWTLLVKGLLIREKLKQRYGKKNQGLVQGEETGGLSSDEEAVEGGSPGAKTASETLAMSWPQNRQAEEDGGSVSGLKKKTTTKREKRGQEKHLFPFEKV</sequence>
<evidence type="ECO:0000256" key="4">
    <source>
        <dbReference type="ARBA" id="ARBA00023125"/>
    </source>
</evidence>
<dbReference type="SMART" id="SM01030">
    <property type="entry name" value="BHD_1"/>
    <property type="match status" value="1"/>
</dbReference>
<dbReference type="InterPro" id="IPR018327">
    <property type="entry name" value="BHD_2"/>
</dbReference>
<feature type="region of interest" description="Disordered" evidence="7">
    <location>
        <begin position="674"/>
        <end position="747"/>
    </location>
</feature>
<feature type="domain" description="Rad4 beta-hairpin" evidence="10">
    <location>
        <begin position="579"/>
        <end position="650"/>
    </location>
</feature>
<dbReference type="InterPro" id="IPR036985">
    <property type="entry name" value="Transglutaminase-like_sf"/>
</dbReference>
<dbReference type="SMART" id="SM01031">
    <property type="entry name" value="BHD_2"/>
    <property type="match status" value="1"/>
</dbReference>
<dbReference type="Gene3D" id="3.90.260.10">
    <property type="entry name" value="Transglutaminase-like"/>
    <property type="match status" value="1"/>
</dbReference>
<keyword evidence="12" id="KW-1185">Reference proteome</keyword>
<dbReference type="Gene3D" id="2.20.20.110">
    <property type="entry name" value="Rad4, beta-hairpin domain BHD1"/>
    <property type="match status" value="1"/>
</dbReference>
<keyword evidence="3" id="KW-0227">DNA damage</keyword>
<dbReference type="Proteomes" id="UP000694389">
    <property type="component" value="Unassembled WGS sequence"/>
</dbReference>
<evidence type="ECO:0000256" key="5">
    <source>
        <dbReference type="ARBA" id="ARBA00023204"/>
    </source>
</evidence>
<dbReference type="GO" id="GO:0071942">
    <property type="term" value="C:XPC complex"/>
    <property type="evidence" value="ECO:0007669"/>
    <property type="project" value="TreeGrafter"/>
</dbReference>
<reference evidence="11" key="2">
    <citation type="submission" date="2025-09" db="UniProtKB">
        <authorList>
            <consortium name="Ensembl"/>
        </authorList>
    </citation>
    <scope>IDENTIFICATION</scope>
</reference>
<evidence type="ECO:0000256" key="6">
    <source>
        <dbReference type="ARBA" id="ARBA00023242"/>
    </source>
</evidence>
<feature type="compositionally biased region" description="Polar residues" evidence="7">
    <location>
        <begin position="199"/>
        <end position="210"/>
    </location>
</feature>
<dbReference type="Pfam" id="PF10405">
    <property type="entry name" value="BHD_3"/>
    <property type="match status" value="1"/>
</dbReference>
<evidence type="ECO:0000259" key="9">
    <source>
        <dbReference type="SMART" id="SM01031"/>
    </source>
</evidence>
<feature type="domain" description="Rad4 beta-hairpin" evidence="8">
    <location>
        <begin position="459"/>
        <end position="511"/>
    </location>
</feature>
<dbReference type="Pfam" id="PF10403">
    <property type="entry name" value="BHD_1"/>
    <property type="match status" value="1"/>
</dbReference>
<evidence type="ECO:0000256" key="1">
    <source>
        <dbReference type="ARBA" id="ARBA00004123"/>
    </source>
</evidence>